<organism evidence="4 5">
    <name type="scientific">Derxia gummosa DSM 723</name>
    <dbReference type="NCBI Taxonomy" id="1121388"/>
    <lineage>
        <taxon>Bacteria</taxon>
        <taxon>Pseudomonadati</taxon>
        <taxon>Pseudomonadota</taxon>
        <taxon>Betaproteobacteria</taxon>
        <taxon>Burkholderiales</taxon>
        <taxon>Alcaligenaceae</taxon>
        <taxon>Derxia</taxon>
    </lineage>
</organism>
<dbReference type="PROSITE" id="PS00903">
    <property type="entry name" value="CYT_DCMP_DEAMINASES_1"/>
    <property type="match status" value="1"/>
</dbReference>
<proteinExistence type="predicted"/>
<evidence type="ECO:0000259" key="3">
    <source>
        <dbReference type="PROSITE" id="PS51747"/>
    </source>
</evidence>
<dbReference type="OrthoDB" id="9802676at2"/>
<dbReference type="InterPro" id="IPR016193">
    <property type="entry name" value="Cytidine_deaminase-like"/>
</dbReference>
<dbReference type="GO" id="GO:0016787">
    <property type="term" value="F:hydrolase activity"/>
    <property type="evidence" value="ECO:0007669"/>
    <property type="project" value="InterPro"/>
</dbReference>
<sequence>MNDDISPVDALHLREAIRASRAAVAAGAMPFGAVLLTADGRVLTARNAPAVPGDRTGHAETNAVRDALAAWGAEALRGSTMYASGEPCPMCAAAMLWAGVRRVVFAGGSGVMAAHGIDTLRPGCAELMGQRAVAVVGPVLEAEAAAVYGEWASRP</sequence>
<dbReference type="Proteomes" id="UP000675920">
    <property type="component" value="Unplaced"/>
</dbReference>
<dbReference type="EC" id="3.5.4.-" evidence="5"/>
<evidence type="ECO:0000313" key="5">
    <source>
        <dbReference type="RefSeq" id="WP_034412061.1"/>
    </source>
</evidence>
<evidence type="ECO:0000256" key="2">
    <source>
        <dbReference type="ARBA" id="ARBA00022833"/>
    </source>
</evidence>
<dbReference type="SUPFAM" id="SSF53927">
    <property type="entry name" value="Cytidine deaminase-like"/>
    <property type="match status" value="1"/>
</dbReference>
<accession>A0A8B6X8P4</accession>
<dbReference type="AlphaFoldDB" id="A0A8B6X8P4"/>
<dbReference type="InterPro" id="IPR002125">
    <property type="entry name" value="CMP_dCMP_dom"/>
</dbReference>
<dbReference type="InterPro" id="IPR016192">
    <property type="entry name" value="APOBEC/CMP_deaminase_Zn-bd"/>
</dbReference>
<dbReference type="PANTHER" id="PTHR11079:SF179">
    <property type="entry name" value="TRNA(ADENINE(34)) DEAMINASE, CHLOROPLASTIC"/>
    <property type="match status" value="1"/>
</dbReference>
<dbReference type="Pfam" id="PF00383">
    <property type="entry name" value="dCMP_cyt_deam_1"/>
    <property type="match status" value="1"/>
</dbReference>
<keyword evidence="2" id="KW-0862">Zinc</keyword>
<dbReference type="CDD" id="cd01285">
    <property type="entry name" value="nucleoside_deaminase"/>
    <property type="match status" value="1"/>
</dbReference>
<evidence type="ECO:0000313" key="4">
    <source>
        <dbReference type="Proteomes" id="UP000675920"/>
    </source>
</evidence>
<keyword evidence="4" id="KW-1185">Reference proteome</keyword>
<evidence type="ECO:0000256" key="1">
    <source>
        <dbReference type="ARBA" id="ARBA00022723"/>
    </source>
</evidence>
<keyword evidence="1" id="KW-0479">Metal-binding</keyword>
<dbReference type="PROSITE" id="PS51747">
    <property type="entry name" value="CYT_DCMP_DEAMINASES_2"/>
    <property type="match status" value="1"/>
</dbReference>
<feature type="domain" description="CMP/dCMP-type deaminase" evidence="3">
    <location>
        <begin position="7"/>
        <end position="120"/>
    </location>
</feature>
<dbReference type="PANTHER" id="PTHR11079">
    <property type="entry name" value="CYTOSINE DEAMINASE FAMILY MEMBER"/>
    <property type="match status" value="1"/>
</dbReference>
<name>A0A8B6X8P4_9BURK</name>
<reference evidence="5" key="2">
    <citation type="submission" date="2025-08" db="UniProtKB">
        <authorList>
            <consortium name="RefSeq"/>
        </authorList>
    </citation>
    <scope>IDENTIFICATION</scope>
</reference>
<dbReference type="GO" id="GO:0008270">
    <property type="term" value="F:zinc ion binding"/>
    <property type="evidence" value="ECO:0007669"/>
    <property type="project" value="InterPro"/>
</dbReference>
<protein>
    <submittedName>
        <fullName evidence="5">Nucleoside deaminase</fullName>
        <ecNumber evidence="5">3.5.4.-</ecNumber>
    </submittedName>
</protein>
<reference evidence="5" key="1">
    <citation type="journal article" date="2023" name="Biophys Rep">
        <title>Nucleoside deaminases: the key players in base editing toolkit.</title>
        <authorList>
            <person name="Xiang J."/>
            <person name="Xu W."/>
            <person name="Wu J."/>
            <person name="Luo Y."/>
            <person name="Yang B."/>
            <person name="Chen J."/>
        </authorList>
    </citation>
    <scope>NUCLEOTIDE SEQUENCE</scope>
</reference>
<dbReference type="RefSeq" id="WP_034412061.1">
    <property type="nucleotide sequence ID" value="NZ_AXWS01000018.1"/>
</dbReference>
<dbReference type="Gene3D" id="3.40.140.10">
    <property type="entry name" value="Cytidine Deaminase, domain 2"/>
    <property type="match status" value="1"/>
</dbReference>